<name>A0A8X6JV55_9ARAC</name>
<proteinExistence type="predicted"/>
<dbReference type="EMBL" id="BMAV01025116">
    <property type="protein sequence ID" value="GFS38627.1"/>
    <property type="molecule type" value="Genomic_DNA"/>
</dbReference>
<keyword evidence="1" id="KW-0472">Membrane</keyword>
<dbReference type="AlphaFoldDB" id="A0A8X6JV55"/>
<feature type="transmembrane region" description="Helical" evidence="1">
    <location>
        <begin position="73"/>
        <end position="97"/>
    </location>
</feature>
<comment type="caution">
    <text evidence="2">The sequence shown here is derived from an EMBL/GenBank/DDBJ whole genome shotgun (WGS) entry which is preliminary data.</text>
</comment>
<reference evidence="2" key="1">
    <citation type="submission" date="2020-08" db="EMBL/GenBank/DDBJ databases">
        <title>Multicomponent nature underlies the extraordinary mechanical properties of spider dragline silk.</title>
        <authorList>
            <person name="Kono N."/>
            <person name="Nakamura H."/>
            <person name="Mori M."/>
            <person name="Yoshida Y."/>
            <person name="Ohtoshi R."/>
            <person name="Malay A.D."/>
            <person name="Moran D.A.P."/>
            <person name="Tomita M."/>
            <person name="Numata K."/>
            <person name="Arakawa K."/>
        </authorList>
    </citation>
    <scope>NUCLEOTIDE SEQUENCE</scope>
</reference>
<evidence type="ECO:0000313" key="2">
    <source>
        <dbReference type="EMBL" id="GFS38627.1"/>
    </source>
</evidence>
<feature type="transmembrane region" description="Helical" evidence="1">
    <location>
        <begin position="146"/>
        <end position="164"/>
    </location>
</feature>
<keyword evidence="1" id="KW-1133">Transmembrane helix</keyword>
<sequence>MIRDFEKVVDSASFCHLDHFLQTYKVLRNLIEEVDKELSFLMFTSTIFNACTMYFSVVSFLSSNEVSINPQHISVGCLFVASYVSFIAMSWIGSLVYEANAKVLEKLKDLTCNKTSLTQSQKRILFIDSSHVSLTVWKIIPIRRNLIFDILGTIFTYSLLLNGLKDTK</sequence>
<keyword evidence="1" id="KW-0812">Transmembrane</keyword>
<accession>A0A8X6JV55</accession>
<organism evidence="2 3">
    <name type="scientific">Trichonephila inaurata madagascariensis</name>
    <dbReference type="NCBI Taxonomy" id="2747483"/>
    <lineage>
        <taxon>Eukaryota</taxon>
        <taxon>Metazoa</taxon>
        <taxon>Ecdysozoa</taxon>
        <taxon>Arthropoda</taxon>
        <taxon>Chelicerata</taxon>
        <taxon>Arachnida</taxon>
        <taxon>Araneae</taxon>
        <taxon>Araneomorphae</taxon>
        <taxon>Entelegynae</taxon>
        <taxon>Araneoidea</taxon>
        <taxon>Nephilidae</taxon>
        <taxon>Trichonephila</taxon>
        <taxon>Trichonephila inaurata</taxon>
    </lineage>
</organism>
<evidence type="ECO:0000256" key="1">
    <source>
        <dbReference type="SAM" id="Phobius"/>
    </source>
</evidence>
<feature type="transmembrane region" description="Helical" evidence="1">
    <location>
        <begin position="38"/>
        <end position="61"/>
    </location>
</feature>
<dbReference type="Proteomes" id="UP000886998">
    <property type="component" value="Unassembled WGS sequence"/>
</dbReference>
<gene>
    <name evidence="2" type="primary">AVEN_177079_1</name>
    <name evidence="2" type="ORF">TNIN_269411</name>
</gene>
<keyword evidence="3" id="KW-1185">Reference proteome</keyword>
<protein>
    <submittedName>
        <fullName evidence="2">Uncharacterized protein</fullName>
    </submittedName>
</protein>
<dbReference type="OrthoDB" id="6429174at2759"/>
<dbReference type="InterPro" id="IPR009318">
    <property type="entry name" value="Gustatory_rcpt"/>
</dbReference>
<evidence type="ECO:0000313" key="3">
    <source>
        <dbReference type="Proteomes" id="UP000886998"/>
    </source>
</evidence>
<dbReference type="GO" id="GO:0016020">
    <property type="term" value="C:membrane"/>
    <property type="evidence" value="ECO:0007669"/>
    <property type="project" value="InterPro"/>
</dbReference>
<dbReference type="GO" id="GO:0008527">
    <property type="term" value="F:taste receptor activity"/>
    <property type="evidence" value="ECO:0007669"/>
    <property type="project" value="InterPro"/>
</dbReference>
<dbReference type="Pfam" id="PF06151">
    <property type="entry name" value="Trehalose_recp"/>
    <property type="match status" value="1"/>
</dbReference>